<accession>A0ABR2B616</accession>
<dbReference type="PANTHER" id="PTHR33463:SF149">
    <property type="entry name" value="NB-ARC DOMAIN-CONTAINING PROTEIN"/>
    <property type="match status" value="1"/>
</dbReference>
<organism evidence="4 5">
    <name type="scientific">Hibiscus sabdariffa</name>
    <name type="common">roselle</name>
    <dbReference type="NCBI Taxonomy" id="183260"/>
    <lineage>
        <taxon>Eukaryota</taxon>
        <taxon>Viridiplantae</taxon>
        <taxon>Streptophyta</taxon>
        <taxon>Embryophyta</taxon>
        <taxon>Tracheophyta</taxon>
        <taxon>Spermatophyta</taxon>
        <taxon>Magnoliopsida</taxon>
        <taxon>eudicotyledons</taxon>
        <taxon>Gunneridae</taxon>
        <taxon>Pentapetalae</taxon>
        <taxon>rosids</taxon>
        <taxon>malvids</taxon>
        <taxon>Malvales</taxon>
        <taxon>Malvaceae</taxon>
        <taxon>Malvoideae</taxon>
        <taxon>Hibiscus</taxon>
    </lineage>
</organism>
<keyword evidence="5" id="KW-1185">Reference proteome</keyword>
<evidence type="ECO:0000256" key="1">
    <source>
        <dbReference type="ARBA" id="ARBA00022821"/>
    </source>
</evidence>
<comment type="caution">
    <text evidence="4">The sequence shown here is derived from an EMBL/GenBank/DDBJ whole genome shotgun (WGS) entry which is preliminary data.</text>
</comment>
<feature type="coiled-coil region" evidence="2">
    <location>
        <begin position="34"/>
        <end position="68"/>
    </location>
</feature>
<reference evidence="4 5" key="1">
    <citation type="journal article" date="2024" name="G3 (Bethesda)">
        <title>Genome assembly of Hibiscus sabdariffa L. provides insights into metabolisms of medicinal natural products.</title>
        <authorList>
            <person name="Kim T."/>
        </authorList>
    </citation>
    <scope>NUCLEOTIDE SEQUENCE [LARGE SCALE GENOMIC DNA]</scope>
    <source>
        <strain evidence="4">TK-2024</strain>
        <tissue evidence="4">Old leaves</tissue>
    </source>
</reference>
<keyword evidence="1" id="KW-0611">Plant defense</keyword>
<evidence type="ECO:0000313" key="4">
    <source>
        <dbReference type="EMBL" id="KAK8502346.1"/>
    </source>
</evidence>
<sequence length="239" mass="26518">MDVLISVAGSICGSIAGIATENAVGPIARQLGYLFKHKTKFQNLRTKIQELKAAGERVEQSVREAEMNGEVIFPHVETWLTVVNEKVSNQAATQLEEDEKKSMKRCFAGCCPDLKSRYQHSKKAQMKADTIARLLDEKDRFTNRISYRPSVQEIGINRPVKDYASFESRMGAFNGVIAALKDDNVNKVGVHGMGGVGKTTLVKEIAIQAKEKLFFTAVVFVAVTQTPNMLDIQNRLPRS</sequence>
<dbReference type="EMBL" id="JBBPBM010000170">
    <property type="protein sequence ID" value="KAK8502346.1"/>
    <property type="molecule type" value="Genomic_DNA"/>
</dbReference>
<evidence type="ECO:0000256" key="2">
    <source>
        <dbReference type="SAM" id="Coils"/>
    </source>
</evidence>
<dbReference type="InterPro" id="IPR027417">
    <property type="entry name" value="P-loop_NTPase"/>
</dbReference>
<dbReference type="Proteomes" id="UP001472677">
    <property type="component" value="Unassembled WGS sequence"/>
</dbReference>
<name>A0ABR2B616_9ROSI</name>
<dbReference type="SUPFAM" id="SSF52540">
    <property type="entry name" value="P-loop containing nucleoside triphosphate hydrolases"/>
    <property type="match status" value="1"/>
</dbReference>
<protein>
    <recommendedName>
        <fullName evidence="3">NB-ARC domain-containing protein</fullName>
    </recommendedName>
</protein>
<feature type="domain" description="NB-ARC" evidence="3">
    <location>
        <begin position="176"/>
        <end position="235"/>
    </location>
</feature>
<evidence type="ECO:0000313" key="5">
    <source>
        <dbReference type="Proteomes" id="UP001472677"/>
    </source>
</evidence>
<dbReference type="InterPro" id="IPR050905">
    <property type="entry name" value="Plant_NBS-LRR"/>
</dbReference>
<keyword evidence="2" id="KW-0175">Coiled coil</keyword>
<dbReference type="Gene3D" id="3.40.50.300">
    <property type="entry name" value="P-loop containing nucleotide triphosphate hydrolases"/>
    <property type="match status" value="1"/>
</dbReference>
<proteinExistence type="predicted"/>
<dbReference type="PANTHER" id="PTHR33463">
    <property type="entry name" value="NB-ARC DOMAIN-CONTAINING PROTEIN-RELATED"/>
    <property type="match status" value="1"/>
</dbReference>
<evidence type="ECO:0000259" key="3">
    <source>
        <dbReference type="Pfam" id="PF00931"/>
    </source>
</evidence>
<dbReference type="InterPro" id="IPR002182">
    <property type="entry name" value="NB-ARC"/>
</dbReference>
<dbReference type="Pfam" id="PF00931">
    <property type="entry name" value="NB-ARC"/>
    <property type="match status" value="1"/>
</dbReference>
<gene>
    <name evidence="4" type="ORF">V6N12_046132</name>
</gene>